<dbReference type="PANTHER" id="PTHR11070:SF45">
    <property type="entry name" value="DNA 3'-5' HELICASE"/>
    <property type="match status" value="1"/>
</dbReference>
<dbReference type="Proteomes" id="UP000734823">
    <property type="component" value="Unassembled WGS sequence"/>
</dbReference>
<evidence type="ECO:0000256" key="1">
    <source>
        <dbReference type="ARBA" id="ARBA00022741"/>
    </source>
</evidence>
<dbReference type="RefSeq" id="WP_187218566.1">
    <property type="nucleotide sequence ID" value="NZ_JABVED010000002.1"/>
</dbReference>
<dbReference type="Pfam" id="PF13538">
    <property type="entry name" value="UvrD_C_2"/>
    <property type="match status" value="1"/>
</dbReference>
<keyword evidence="1 5" id="KW-0547">Nucleotide-binding</keyword>
<feature type="binding site" evidence="5">
    <location>
        <begin position="206"/>
        <end position="213"/>
    </location>
    <ligand>
        <name>ATP</name>
        <dbReference type="ChEBI" id="CHEBI:30616"/>
    </ligand>
</feature>
<keyword evidence="3 5" id="KW-0347">Helicase</keyword>
<dbReference type="PROSITE" id="PS51198">
    <property type="entry name" value="UVRD_HELICASE_ATP_BIND"/>
    <property type="match status" value="1"/>
</dbReference>
<organism evidence="7 8">
    <name type="scientific">Actinokineospora xionganensis</name>
    <dbReference type="NCBI Taxonomy" id="2684470"/>
    <lineage>
        <taxon>Bacteria</taxon>
        <taxon>Bacillati</taxon>
        <taxon>Actinomycetota</taxon>
        <taxon>Actinomycetes</taxon>
        <taxon>Pseudonocardiales</taxon>
        <taxon>Pseudonocardiaceae</taxon>
        <taxon>Actinokineospora</taxon>
    </lineage>
</organism>
<dbReference type="Gene3D" id="3.40.50.300">
    <property type="entry name" value="P-loop containing nucleotide triphosphate hydrolases"/>
    <property type="match status" value="3"/>
</dbReference>
<dbReference type="InterPro" id="IPR027785">
    <property type="entry name" value="UvrD-like_helicase_C"/>
</dbReference>
<reference evidence="7 8" key="1">
    <citation type="submission" date="2020-06" db="EMBL/GenBank/DDBJ databases">
        <title>Actinokineospora xiongansis sp. nov., isolated from soil of Baiyangdian.</title>
        <authorList>
            <person name="Zhang X."/>
        </authorList>
    </citation>
    <scope>NUCLEOTIDE SEQUENCE [LARGE SCALE GENOMIC DNA]</scope>
    <source>
        <strain evidence="7 8">HBU206404</strain>
    </source>
</reference>
<evidence type="ECO:0000256" key="5">
    <source>
        <dbReference type="PROSITE-ProRule" id="PRU00560"/>
    </source>
</evidence>
<keyword evidence="8" id="KW-1185">Reference proteome</keyword>
<protein>
    <submittedName>
        <fullName evidence="7">AAA family ATPase</fullName>
    </submittedName>
</protein>
<gene>
    <name evidence="7" type="ORF">GPZ80_05075</name>
</gene>
<proteinExistence type="predicted"/>
<evidence type="ECO:0000256" key="2">
    <source>
        <dbReference type="ARBA" id="ARBA00022801"/>
    </source>
</evidence>
<accession>A0ABR7L1V8</accession>
<dbReference type="SUPFAM" id="SSF52540">
    <property type="entry name" value="P-loop containing nucleoside triphosphate hydrolases"/>
    <property type="match status" value="1"/>
</dbReference>
<keyword evidence="4 5" id="KW-0067">ATP-binding</keyword>
<keyword evidence="2 5" id="KW-0378">Hydrolase</keyword>
<evidence type="ECO:0000313" key="8">
    <source>
        <dbReference type="Proteomes" id="UP000734823"/>
    </source>
</evidence>
<dbReference type="PANTHER" id="PTHR11070">
    <property type="entry name" value="UVRD / RECB / PCRA DNA HELICASE FAMILY MEMBER"/>
    <property type="match status" value="1"/>
</dbReference>
<sequence>MASGGRLSTEIDGEQEYVSLLYTHLDDLRADADLRLAKTLRETSSNPQAMTQRDAATVHYGERLAHYNAVENGLCFGRLDFADESRSYIGRIGLFDEEDDYEPLLLDWRAPAARPFYLATAASPDGVRRRRHIRTSRRKVTGVDDEVLDLGAGEQHVHEGVTGEVALLSALNASRTGRMGDIVETIQAEQDEIIRSGLNGVLVVQGGPGTGKTAVALHRAAYLLYTFREQLSRRGVLIIGPNATFLRYIGQVLPSLGETGVLLQTVGELYPGENGTRPEPAAAAEIKGRLSMVEALRRAVRDRQELPDEPMVLIVEREEMILERDTVAAARSRARRSRRTHNEARPIFAGEIIAALARQEAERLGAEFLDEADLADIRRELGEEQEVQDAIDQLWPKLSPQRFLSDLYASPDRLATAMPDIPERDLLLRDPGLGWTAADAALLDEAAELLGVDDAAERAQAARRRREEQDYAQGVLDILQMEDDADPDILTAYDLIDAGRLAARHDNEDHRTAAERAAADRSWTFGHVIVDEAQELSAMAWRVLMRRCPSRSMTLVGDVAQTGDLAGADSWADTLAPYVEDRWRLAELTVNYRTPAEVMTIAADVLAELAADVEPPRSVRETGVPPWRREVESAALPETVARLAAENVGPGTLAVLAPESLVAEIGAAVVAQVPDAAVGDQPDLENKIVVLTVRQSKGLEFDSVLLVEPSKVVAESPRGLNDLYVALTRATQQVGIIHAEDLPPSLAKLA</sequence>
<dbReference type="EMBL" id="JABVED010000002">
    <property type="protein sequence ID" value="MBC6446547.1"/>
    <property type="molecule type" value="Genomic_DNA"/>
</dbReference>
<dbReference type="InterPro" id="IPR000212">
    <property type="entry name" value="DNA_helicase_UvrD/REP"/>
</dbReference>
<evidence type="ECO:0000256" key="3">
    <source>
        <dbReference type="ARBA" id="ARBA00022806"/>
    </source>
</evidence>
<name>A0ABR7L1V8_9PSEU</name>
<evidence type="ECO:0000313" key="7">
    <source>
        <dbReference type="EMBL" id="MBC6446547.1"/>
    </source>
</evidence>
<comment type="caution">
    <text evidence="7">The sequence shown here is derived from an EMBL/GenBank/DDBJ whole genome shotgun (WGS) entry which is preliminary data.</text>
</comment>
<feature type="domain" description="UvrD-like helicase ATP-binding" evidence="6">
    <location>
        <begin position="185"/>
        <end position="595"/>
    </location>
</feature>
<evidence type="ECO:0000256" key="4">
    <source>
        <dbReference type="ARBA" id="ARBA00022840"/>
    </source>
</evidence>
<evidence type="ECO:0000259" key="6">
    <source>
        <dbReference type="PROSITE" id="PS51198"/>
    </source>
</evidence>
<dbReference type="InterPro" id="IPR014016">
    <property type="entry name" value="UvrD-like_ATP-bd"/>
</dbReference>
<dbReference type="InterPro" id="IPR027417">
    <property type="entry name" value="P-loop_NTPase"/>
</dbReference>